<comment type="caution">
    <text evidence="1">The sequence shown here is derived from an EMBL/GenBank/DDBJ whole genome shotgun (WGS) entry which is preliminary data.</text>
</comment>
<sequence>MDRQPRRGWMRLLPWLRLYRCSNCNRMRLLSKQKVDSARLLNAAQVRARGG</sequence>
<reference evidence="1" key="1">
    <citation type="submission" date="2023-07" db="EMBL/GenBank/DDBJ databases">
        <title>Sorghum-associated microbial communities from plants grown in Nebraska, USA.</title>
        <authorList>
            <person name="Schachtman D."/>
        </authorList>
    </citation>
    <scope>NUCLEOTIDE SEQUENCE</scope>
    <source>
        <strain evidence="1">DS2795</strain>
    </source>
</reference>
<proteinExistence type="predicted"/>
<dbReference type="EMBL" id="JAUSRR010000001">
    <property type="protein sequence ID" value="MDP9921204.1"/>
    <property type="molecule type" value="Genomic_DNA"/>
</dbReference>
<name>A0AAW8DPE0_9BURK</name>
<protein>
    <submittedName>
        <fullName evidence="1">Uncharacterized protein</fullName>
    </submittedName>
</protein>
<gene>
    <name evidence="1" type="ORF">J2W25_000209</name>
</gene>
<evidence type="ECO:0000313" key="1">
    <source>
        <dbReference type="EMBL" id="MDP9921204.1"/>
    </source>
</evidence>
<organism evidence="1 2">
    <name type="scientific">Variovorax boronicumulans</name>
    <dbReference type="NCBI Taxonomy" id="436515"/>
    <lineage>
        <taxon>Bacteria</taxon>
        <taxon>Pseudomonadati</taxon>
        <taxon>Pseudomonadota</taxon>
        <taxon>Betaproteobacteria</taxon>
        <taxon>Burkholderiales</taxon>
        <taxon>Comamonadaceae</taxon>
        <taxon>Variovorax</taxon>
    </lineage>
</organism>
<evidence type="ECO:0000313" key="2">
    <source>
        <dbReference type="Proteomes" id="UP001244295"/>
    </source>
</evidence>
<accession>A0AAW8DPE0</accession>
<dbReference type="Proteomes" id="UP001244295">
    <property type="component" value="Unassembled WGS sequence"/>
</dbReference>
<dbReference type="AlphaFoldDB" id="A0AAW8DPE0"/>